<sequence length="89" mass="10047">MLKLEEGLPGQSLRTNGSSIELPDELGRLTKDINDLKRRISDQITLIQELTWEAEAADAAKAALQEMRETLGDWYAHRNLLMKLQAAEI</sequence>
<dbReference type="AlphaFoldDB" id="A0A838BM76"/>
<keyword evidence="2" id="KW-1185">Reference proteome</keyword>
<dbReference type="RefSeq" id="WP_181052119.1">
    <property type="nucleotide sequence ID" value="NZ_JACDXJ010000001.1"/>
</dbReference>
<comment type="caution">
    <text evidence="1">The sequence shown here is derived from an EMBL/GenBank/DDBJ whole genome shotgun (WGS) entry which is preliminary data.</text>
</comment>
<name>A0A838BM76_9HYPH</name>
<dbReference type="EMBL" id="JACDXJ010000001">
    <property type="protein sequence ID" value="MBA1156550.1"/>
    <property type="molecule type" value="Genomic_DNA"/>
</dbReference>
<evidence type="ECO:0000313" key="1">
    <source>
        <dbReference type="EMBL" id="MBA1156550.1"/>
    </source>
</evidence>
<proteinExistence type="predicted"/>
<gene>
    <name evidence="1" type="ORF">H0S73_10470</name>
</gene>
<reference evidence="1 2" key="1">
    <citation type="submission" date="2020-07" db="EMBL/GenBank/DDBJ databases">
        <title>Draft genome and description of Microvirga mediterraneensis Marseille-Q2068 sp. nov.</title>
        <authorList>
            <person name="Boxberger M."/>
        </authorList>
    </citation>
    <scope>NUCLEOTIDE SEQUENCE [LARGE SCALE GENOMIC DNA]</scope>
    <source>
        <strain evidence="1 2">Marseille-Q2068</strain>
    </source>
</reference>
<dbReference type="Proteomes" id="UP000572984">
    <property type="component" value="Unassembled WGS sequence"/>
</dbReference>
<accession>A0A838BM76</accession>
<protein>
    <submittedName>
        <fullName evidence="1">Uncharacterized protein</fullName>
    </submittedName>
</protein>
<organism evidence="1 2">
    <name type="scientific">Microvirga mediterraneensis</name>
    <dbReference type="NCBI Taxonomy" id="2754695"/>
    <lineage>
        <taxon>Bacteria</taxon>
        <taxon>Pseudomonadati</taxon>
        <taxon>Pseudomonadota</taxon>
        <taxon>Alphaproteobacteria</taxon>
        <taxon>Hyphomicrobiales</taxon>
        <taxon>Methylobacteriaceae</taxon>
        <taxon>Microvirga</taxon>
    </lineage>
</organism>
<evidence type="ECO:0000313" key="2">
    <source>
        <dbReference type="Proteomes" id="UP000572984"/>
    </source>
</evidence>